<keyword evidence="5 12" id="KW-0808">Transferase</keyword>
<evidence type="ECO:0000256" key="5">
    <source>
        <dbReference type="ARBA" id="ARBA00022679"/>
    </source>
</evidence>
<feature type="transmembrane region" description="Helical" evidence="12">
    <location>
        <begin position="158"/>
        <end position="176"/>
    </location>
</feature>
<dbReference type="EC" id="2.7.8.33" evidence="12"/>
<keyword evidence="9 12" id="KW-1133">Transmembrane helix</keyword>
<evidence type="ECO:0000256" key="3">
    <source>
        <dbReference type="ARBA" id="ARBA00022519"/>
    </source>
</evidence>
<comment type="similarity">
    <text evidence="12">Belongs to the glycosyltransferase 4 family. WecA subfamily.</text>
</comment>
<feature type="transmembrane region" description="Helical" evidence="12">
    <location>
        <begin position="292"/>
        <end position="311"/>
    </location>
</feature>
<dbReference type="HAMAP" id="MF_02030">
    <property type="entry name" value="WecA_Gammaproteo"/>
    <property type="match status" value="1"/>
</dbReference>
<feature type="transmembrane region" description="Helical" evidence="12">
    <location>
        <begin position="70"/>
        <end position="86"/>
    </location>
</feature>
<feature type="transmembrane region" description="Helical" evidence="12">
    <location>
        <begin position="43"/>
        <end position="64"/>
    </location>
</feature>
<evidence type="ECO:0000256" key="9">
    <source>
        <dbReference type="ARBA" id="ARBA00022989"/>
    </source>
</evidence>
<comment type="catalytic activity">
    <reaction evidence="12">
        <text>di-trans,octa-cis-undecaprenyl phosphate + UDP-N-acetyl-alpha-D-glucosamine = N-acetyl-alpha-D-glucosaminyl-di-trans,octa-cis-undecaprenyl diphosphate + UMP</text>
        <dbReference type="Rhea" id="RHEA:28090"/>
        <dbReference type="ChEBI" id="CHEBI:57705"/>
        <dbReference type="ChEBI" id="CHEBI:57865"/>
        <dbReference type="ChEBI" id="CHEBI:60392"/>
        <dbReference type="ChEBI" id="CHEBI:62959"/>
        <dbReference type="EC" id="2.7.8.33"/>
    </reaction>
</comment>
<keyword evidence="4 12" id="KW-0328">Glycosyltransferase</keyword>
<dbReference type="InterPro" id="IPR012750">
    <property type="entry name" value="ECA_WecA-rel"/>
</dbReference>
<keyword evidence="2 12" id="KW-1003">Cell membrane</keyword>
<feature type="transmembrane region" description="Helical" evidence="12">
    <location>
        <begin position="182"/>
        <end position="198"/>
    </location>
</feature>
<feature type="transmembrane region" description="Helical" evidence="12">
    <location>
        <begin position="98"/>
        <end position="116"/>
    </location>
</feature>
<dbReference type="Pfam" id="PF00953">
    <property type="entry name" value="Glycos_transf_4"/>
    <property type="match status" value="1"/>
</dbReference>
<sequence length="346" mass="38841">MTYLLPLITSFIFSIIAIMLLKPVAFHFQLVDRPNKRKLHNGSIPLIGGITIFFGVALSLLIFVPINETFFYYLTSAFIILILGVGDDKFDLSVRGRLLIQVLTAMLMTTSAGFYLHDFGNIFYFFKLELGSFGVIITVFAVIACINAFNMIDGIDGLAGMLSLITFTALTILLTFSHPTWAVIPIIFIGSLLAYLIFNLRWPFKNVGKIFLGDAGSMLVGLTIVWLLVIGVESETQAFRPVTALYLIAIPLMDMAAIMIRRIKKGTSPFKADREHLHHIFERAGISRKRTLIYIALCASIIATAGVVSEFYLVPEWIMLVGFVGVFLLYNYALIHSWKIIRWYKS</sequence>
<comment type="pathway">
    <text evidence="12">Bacterial outer membrane biogenesis; LPS O-antigen biosynthesis.</text>
</comment>
<proteinExistence type="inferred from homology"/>
<evidence type="ECO:0000256" key="4">
    <source>
        <dbReference type="ARBA" id="ARBA00022676"/>
    </source>
</evidence>
<feature type="transmembrane region" description="Helical" evidence="12">
    <location>
        <begin position="210"/>
        <end position="232"/>
    </location>
</feature>
<feature type="transmembrane region" description="Helical" evidence="12">
    <location>
        <begin position="317"/>
        <end position="335"/>
    </location>
</feature>
<evidence type="ECO:0000313" key="14">
    <source>
        <dbReference type="Proteomes" id="UP001248581"/>
    </source>
</evidence>
<comment type="cofactor">
    <cofactor evidence="12">
        <name>Mn(2+)</name>
        <dbReference type="ChEBI" id="CHEBI:29035"/>
    </cofactor>
</comment>
<evidence type="ECO:0000256" key="6">
    <source>
        <dbReference type="ARBA" id="ARBA00022692"/>
    </source>
</evidence>
<dbReference type="Proteomes" id="UP001248581">
    <property type="component" value="Chromosome"/>
</dbReference>
<evidence type="ECO:0000256" key="12">
    <source>
        <dbReference type="HAMAP-Rule" id="MF_02030"/>
    </source>
</evidence>
<feature type="transmembrane region" description="Helical" evidence="12">
    <location>
        <begin position="122"/>
        <end position="146"/>
    </location>
</feature>
<dbReference type="PANTHER" id="PTHR22926">
    <property type="entry name" value="PHOSPHO-N-ACETYLMURAMOYL-PENTAPEPTIDE-TRANSFERASE"/>
    <property type="match status" value="1"/>
</dbReference>
<dbReference type="PROSITE" id="PS01348">
    <property type="entry name" value="MRAY_2"/>
    <property type="match status" value="1"/>
</dbReference>
<comment type="cofactor">
    <cofactor evidence="12">
        <name>Mg(2+)</name>
        <dbReference type="ChEBI" id="CHEBI:18420"/>
    </cofactor>
</comment>
<keyword evidence="7 12" id="KW-0460">Magnesium</keyword>
<comment type="function">
    <text evidence="12">Catalyzes the transfer of the GlcNAc-1-phosphate moiety from UDP-GlcNAc onto the carrier lipid undecaprenyl phosphate (C55-P), yielding GlcNAc-pyrophosphoryl-undecaprenyl (GlcNAc-PP-C55).</text>
</comment>
<feature type="transmembrane region" description="Helical" evidence="12">
    <location>
        <begin position="6"/>
        <end position="31"/>
    </location>
</feature>
<keyword evidence="10 12" id="KW-0472">Membrane</keyword>
<accession>A0ABY9TL52</accession>
<organism evidence="13 14">
    <name type="scientific">Thalassotalea nanhaiensis</name>
    <dbReference type="NCBI Taxonomy" id="3065648"/>
    <lineage>
        <taxon>Bacteria</taxon>
        <taxon>Pseudomonadati</taxon>
        <taxon>Pseudomonadota</taxon>
        <taxon>Gammaproteobacteria</taxon>
        <taxon>Alteromonadales</taxon>
        <taxon>Colwelliaceae</taxon>
        <taxon>Thalassotalea</taxon>
    </lineage>
</organism>
<gene>
    <name evidence="12 13" type="primary">wecA</name>
    <name evidence="13" type="ORF">RI845_05215</name>
</gene>
<evidence type="ECO:0000256" key="2">
    <source>
        <dbReference type="ARBA" id="ARBA00022475"/>
    </source>
</evidence>
<dbReference type="CDD" id="cd06853">
    <property type="entry name" value="GT_WecA_like"/>
    <property type="match status" value="1"/>
</dbReference>
<dbReference type="PANTHER" id="PTHR22926:SF3">
    <property type="entry name" value="UNDECAPRENYL-PHOSPHATE ALPHA-N-ACETYLGLUCOSAMINYL 1-PHOSPHATE TRANSFERASE"/>
    <property type="match status" value="1"/>
</dbReference>
<keyword evidence="11 12" id="KW-0464">Manganese</keyword>
<dbReference type="InterPro" id="IPR000715">
    <property type="entry name" value="Glycosyl_transferase_4"/>
</dbReference>
<evidence type="ECO:0000256" key="1">
    <source>
        <dbReference type="ARBA" id="ARBA00004651"/>
    </source>
</evidence>
<keyword evidence="14" id="KW-1185">Reference proteome</keyword>
<dbReference type="InterPro" id="IPR018480">
    <property type="entry name" value="PNAcMuramoyl-5peptid_Trfase_CS"/>
</dbReference>
<feature type="transmembrane region" description="Helical" evidence="12">
    <location>
        <begin position="238"/>
        <end position="260"/>
    </location>
</feature>
<evidence type="ECO:0000256" key="11">
    <source>
        <dbReference type="ARBA" id="ARBA00023211"/>
    </source>
</evidence>
<keyword evidence="8 12" id="KW-0448">Lipopolysaccharide biosynthesis</keyword>
<dbReference type="NCBIfam" id="TIGR02380">
    <property type="entry name" value="ECA_wecA"/>
    <property type="match status" value="1"/>
</dbReference>
<evidence type="ECO:0000256" key="7">
    <source>
        <dbReference type="ARBA" id="ARBA00022842"/>
    </source>
</evidence>
<keyword evidence="6 12" id="KW-0812">Transmembrane</keyword>
<evidence type="ECO:0000313" key="13">
    <source>
        <dbReference type="EMBL" id="WNC69548.1"/>
    </source>
</evidence>
<evidence type="ECO:0000256" key="10">
    <source>
        <dbReference type="ARBA" id="ARBA00023136"/>
    </source>
</evidence>
<dbReference type="RefSeq" id="WP_348388690.1">
    <property type="nucleotide sequence ID" value="NZ_CP134146.1"/>
</dbReference>
<name>A0ABY9TL52_9GAMM</name>
<evidence type="ECO:0000256" key="8">
    <source>
        <dbReference type="ARBA" id="ARBA00022985"/>
    </source>
</evidence>
<dbReference type="EMBL" id="CP134146">
    <property type="protein sequence ID" value="WNC69548.1"/>
    <property type="molecule type" value="Genomic_DNA"/>
</dbReference>
<reference evidence="14" key="1">
    <citation type="submission" date="2023-09" db="EMBL/GenBank/DDBJ databases">
        <authorList>
            <person name="Li S."/>
            <person name="Li X."/>
            <person name="Zhang C."/>
            <person name="Zhao Z."/>
        </authorList>
    </citation>
    <scope>NUCLEOTIDE SEQUENCE [LARGE SCALE GENOMIC DNA]</scope>
    <source>
        <strain evidence="14">SQ345</strain>
    </source>
</reference>
<comment type="subcellular location">
    <subcellularLocation>
        <location evidence="12">Cell inner membrane</location>
        <topology evidence="12">Multi-pass membrane protein</topology>
    </subcellularLocation>
    <subcellularLocation>
        <location evidence="1">Cell membrane</location>
        <topology evidence="1">Multi-pass membrane protein</topology>
    </subcellularLocation>
</comment>
<keyword evidence="3 12" id="KW-0997">Cell inner membrane</keyword>
<protein>
    <recommendedName>
        <fullName evidence="12">Undecaprenyl-phosphate alpha-N-acetylglucosaminyl 1-phosphate transferase</fullName>
        <ecNumber evidence="12">2.7.8.33</ecNumber>
    </recommendedName>
    <alternativeName>
        <fullName evidence="12">UDP-GlcNAc:undecaprenyl-phosphate GlcNAc-1-phosphate transferase</fullName>
    </alternativeName>
    <alternativeName>
        <fullName evidence="12">Undecaprenyl-phosphate GlcNAc-1-phosphate transferase</fullName>
    </alternativeName>
</protein>